<organism evidence="1 2">
    <name type="scientific">Hymenobacter saemangeumensis</name>
    <dbReference type="NCBI Taxonomy" id="1084522"/>
    <lineage>
        <taxon>Bacteria</taxon>
        <taxon>Pseudomonadati</taxon>
        <taxon>Bacteroidota</taxon>
        <taxon>Cytophagia</taxon>
        <taxon>Cytophagales</taxon>
        <taxon>Hymenobacteraceae</taxon>
        <taxon>Hymenobacter</taxon>
    </lineage>
</organism>
<dbReference type="Proteomes" id="UP001501153">
    <property type="component" value="Unassembled WGS sequence"/>
</dbReference>
<name>A0ABP8IL83_9BACT</name>
<evidence type="ECO:0000313" key="2">
    <source>
        <dbReference type="Proteomes" id="UP001501153"/>
    </source>
</evidence>
<proteinExistence type="predicted"/>
<accession>A0ABP8IL83</accession>
<dbReference type="EMBL" id="BAABGZ010000064">
    <property type="protein sequence ID" value="GAA4362158.1"/>
    <property type="molecule type" value="Genomic_DNA"/>
</dbReference>
<protein>
    <submittedName>
        <fullName evidence="1">Uncharacterized protein</fullName>
    </submittedName>
</protein>
<gene>
    <name evidence="1" type="ORF">GCM10023185_29820</name>
</gene>
<reference evidence="2" key="1">
    <citation type="journal article" date="2019" name="Int. J. Syst. Evol. Microbiol.">
        <title>The Global Catalogue of Microorganisms (GCM) 10K type strain sequencing project: providing services to taxonomists for standard genome sequencing and annotation.</title>
        <authorList>
            <consortium name="The Broad Institute Genomics Platform"/>
            <consortium name="The Broad Institute Genome Sequencing Center for Infectious Disease"/>
            <person name="Wu L."/>
            <person name="Ma J."/>
        </authorList>
    </citation>
    <scope>NUCLEOTIDE SEQUENCE [LARGE SCALE GENOMIC DNA]</scope>
    <source>
        <strain evidence="2">JCM 17923</strain>
    </source>
</reference>
<dbReference type="RefSeq" id="WP_345236890.1">
    <property type="nucleotide sequence ID" value="NZ_BAABGZ010000064.1"/>
</dbReference>
<keyword evidence="2" id="KW-1185">Reference proteome</keyword>
<evidence type="ECO:0000313" key="1">
    <source>
        <dbReference type="EMBL" id="GAA4362158.1"/>
    </source>
</evidence>
<sequence>MPQHITLTPVSGGPLRTLSVPTSWADITLADFLRLQQEGATGETSVLAILLGLDVATVECIRAVDVAYLCHCLAFVLDASELLALPASADLPDIGAESYGLLRLATDHVQDLPEGTPGIVAGPYLYALYRCQQLYGKVDDAKVEAMRQAVLAEPVTTVYADVAFFLSSYRHAISGTRPTPTMPSTSKMPSWMRALKRWASASVDSLPSTA</sequence>
<comment type="caution">
    <text evidence="1">The sequence shown here is derived from an EMBL/GenBank/DDBJ whole genome shotgun (WGS) entry which is preliminary data.</text>
</comment>